<comment type="caution">
    <text evidence="7">The sequence shown here is derived from an EMBL/GenBank/DDBJ whole genome shotgun (WGS) entry which is preliminary data.</text>
</comment>
<keyword evidence="4 6" id="KW-1133">Transmembrane helix</keyword>
<name>A0AAE0DTG4_9ROSI</name>
<dbReference type="GO" id="GO:0022857">
    <property type="term" value="F:transmembrane transporter activity"/>
    <property type="evidence" value="ECO:0007669"/>
    <property type="project" value="InterPro"/>
</dbReference>
<feature type="transmembrane region" description="Helical" evidence="6">
    <location>
        <begin position="493"/>
        <end position="510"/>
    </location>
</feature>
<feature type="transmembrane region" description="Helical" evidence="6">
    <location>
        <begin position="59"/>
        <end position="81"/>
    </location>
</feature>
<dbReference type="GO" id="GO:0016020">
    <property type="term" value="C:membrane"/>
    <property type="evidence" value="ECO:0007669"/>
    <property type="project" value="UniProtKB-SubCell"/>
</dbReference>
<organism evidence="7 8">
    <name type="scientific">Dipteronia sinensis</name>
    <dbReference type="NCBI Taxonomy" id="43782"/>
    <lineage>
        <taxon>Eukaryota</taxon>
        <taxon>Viridiplantae</taxon>
        <taxon>Streptophyta</taxon>
        <taxon>Embryophyta</taxon>
        <taxon>Tracheophyta</taxon>
        <taxon>Spermatophyta</taxon>
        <taxon>Magnoliopsida</taxon>
        <taxon>eudicotyledons</taxon>
        <taxon>Gunneridae</taxon>
        <taxon>Pentapetalae</taxon>
        <taxon>rosids</taxon>
        <taxon>malvids</taxon>
        <taxon>Sapindales</taxon>
        <taxon>Sapindaceae</taxon>
        <taxon>Hippocastanoideae</taxon>
        <taxon>Acereae</taxon>
        <taxon>Dipteronia</taxon>
    </lineage>
</organism>
<evidence type="ECO:0000256" key="5">
    <source>
        <dbReference type="ARBA" id="ARBA00023136"/>
    </source>
</evidence>
<evidence type="ECO:0000313" key="7">
    <source>
        <dbReference type="EMBL" id="KAK3187751.1"/>
    </source>
</evidence>
<keyword evidence="5 6" id="KW-0472">Membrane</keyword>
<evidence type="ECO:0000256" key="4">
    <source>
        <dbReference type="ARBA" id="ARBA00022989"/>
    </source>
</evidence>
<feature type="transmembrane region" description="Helical" evidence="6">
    <location>
        <begin position="88"/>
        <end position="112"/>
    </location>
</feature>
<feature type="transmembrane region" description="Helical" evidence="6">
    <location>
        <begin position="118"/>
        <end position="141"/>
    </location>
</feature>
<feature type="transmembrane region" description="Helical" evidence="6">
    <location>
        <begin position="190"/>
        <end position="213"/>
    </location>
</feature>
<dbReference type="Gene3D" id="1.20.1250.20">
    <property type="entry name" value="MFS general substrate transporter like domains"/>
    <property type="match status" value="1"/>
</dbReference>
<keyword evidence="8" id="KW-1185">Reference proteome</keyword>
<sequence>MVQSSHFFKFISSLRSNFCKSAAFVSVLVFGYNLVRYSILRIIITYFTDEPNEYHLVKAAELATVLEGVSASLVIVVAYMLDAHFSNLIIISCSIASTIIGLVLFTLNLMIWGGRYEFVYIVGILLLAVGGGVHPQLNVFLVDQLRDGHEPADTNTNKYPVKVRKRVWLIVAWLCSAAATTFTSKFSWKIVFFSSTSVLVVTFILFLCGIPFYDSKKFTGAGSSLFNFITVVKASWLKKHLPYPPSENYFYCPNIHDHQKQTHLSPQVKILSCLDKAAIIESSNLSQQEQKEAGRLCTVEQVKETKLLLKMIPMWSTFLVIGLVSSTGDIFSSEQGENLIAPVDFLFYIVFFLKHISQAMISYLFDKFLSPERVPKTQYKLAKILRIWIGMVLCTIFCAVAWRVEVGRLQENITSMFWLAPQYCLLGLMLGFSADGLDEFMIDELPESLRNYASAMNRFVIDGLGSFLSILFIHANRNIFGSTLDDSRLDKYYMRLMIISFLNVCYYYFISTIYSGPPLYPQAELVERDITNNR</sequence>
<dbReference type="SUPFAM" id="SSF103473">
    <property type="entry name" value="MFS general substrate transporter"/>
    <property type="match status" value="2"/>
</dbReference>
<evidence type="ECO:0000256" key="1">
    <source>
        <dbReference type="ARBA" id="ARBA00004141"/>
    </source>
</evidence>
<comment type="subcellular location">
    <subcellularLocation>
        <location evidence="1">Membrane</location>
        <topology evidence="1">Multi-pass membrane protein</topology>
    </subcellularLocation>
</comment>
<reference evidence="7" key="1">
    <citation type="journal article" date="2023" name="Plant J.">
        <title>Genome sequences and population genomics provide insights into the demographic history, inbreeding, and mutation load of two 'living fossil' tree species of Dipteronia.</title>
        <authorList>
            <person name="Feng Y."/>
            <person name="Comes H.P."/>
            <person name="Chen J."/>
            <person name="Zhu S."/>
            <person name="Lu R."/>
            <person name="Zhang X."/>
            <person name="Li P."/>
            <person name="Qiu J."/>
            <person name="Olsen K.M."/>
            <person name="Qiu Y."/>
        </authorList>
    </citation>
    <scope>NUCLEOTIDE SEQUENCE</scope>
    <source>
        <strain evidence="7">NBL</strain>
    </source>
</reference>
<evidence type="ECO:0000256" key="3">
    <source>
        <dbReference type="ARBA" id="ARBA00022692"/>
    </source>
</evidence>
<feature type="transmembrane region" description="Helical" evidence="6">
    <location>
        <begin position="385"/>
        <end position="404"/>
    </location>
</feature>
<dbReference type="Proteomes" id="UP001281410">
    <property type="component" value="Unassembled WGS sequence"/>
</dbReference>
<dbReference type="Pfam" id="PF00854">
    <property type="entry name" value="PTR2"/>
    <property type="match status" value="1"/>
</dbReference>
<comment type="similarity">
    <text evidence="2">Belongs to the major facilitator superfamily. Proton-dependent oligopeptide transporter (POT/PTR) (TC 2.A.17) family.</text>
</comment>
<evidence type="ECO:0000256" key="6">
    <source>
        <dbReference type="SAM" id="Phobius"/>
    </source>
</evidence>
<feature type="transmembrane region" description="Helical" evidence="6">
    <location>
        <begin position="307"/>
        <end position="325"/>
    </location>
</feature>
<feature type="transmembrane region" description="Helical" evidence="6">
    <location>
        <begin position="455"/>
        <end position="473"/>
    </location>
</feature>
<dbReference type="PANTHER" id="PTHR11654">
    <property type="entry name" value="OLIGOPEPTIDE TRANSPORTER-RELATED"/>
    <property type="match status" value="1"/>
</dbReference>
<feature type="transmembrane region" description="Helical" evidence="6">
    <location>
        <begin position="345"/>
        <end position="365"/>
    </location>
</feature>
<gene>
    <name evidence="7" type="ORF">Dsin_027312</name>
</gene>
<dbReference type="InterPro" id="IPR000109">
    <property type="entry name" value="POT_fam"/>
</dbReference>
<feature type="transmembrane region" description="Helical" evidence="6">
    <location>
        <begin position="21"/>
        <end position="47"/>
    </location>
</feature>
<proteinExistence type="inferred from homology"/>
<evidence type="ECO:0000313" key="8">
    <source>
        <dbReference type="Proteomes" id="UP001281410"/>
    </source>
</evidence>
<evidence type="ECO:0000256" key="2">
    <source>
        <dbReference type="ARBA" id="ARBA00005982"/>
    </source>
</evidence>
<dbReference type="AlphaFoldDB" id="A0AAE0DTG4"/>
<dbReference type="InterPro" id="IPR036259">
    <property type="entry name" value="MFS_trans_sf"/>
</dbReference>
<accession>A0AAE0DTG4</accession>
<feature type="transmembrane region" description="Helical" evidence="6">
    <location>
        <begin position="416"/>
        <end position="434"/>
    </location>
</feature>
<protein>
    <submittedName>
        <fullName evidence="7">Uncharacterized protein</fullName>
    </submittedName>
</protein>
<keyword evidence="3 6" id="KW-0812">Transmembrane</keyword>
<dbReference type="EMBL" id="JANJYJ010000009">
    <property type="protein sequence ID" value="KAK3187751.1"/>
    <property type="molecule type" value="Genomic_DNA"/>
</dbReference>